<evidence type="ECO:0000256" key="3">
    <source>
        <dbReference type="PROSITE-ProRule" id="PRU01161"/>
    </source>
</evidence>
<keyword evidence="2 3" id="KW-0443">Lipid metabolism</keyword>
<evidence type="ECO:0000256" key="1">
    <source>
        <dbReference type="ARBA" id="ARBA00010240"/>
    </source>
</evidence>
<evidence type="ECO:0000259" key="4">
    <source>
        <dbReference type="PROSITE" id="PS51635"/>
    </source>
</evidence>
<reference evidence="6" key="1">
    <citation type="submission" date="2015-10" db="EMBL/GenBank/DDBJ databases">
        <authorList>
            <person name="Regsiter A."/>
            <person name="william w."/>
        </authorList>
    </citation>
    <scope>NUCLEOTIDE SEQUENCE [LARGE SCALE GENOMIC DNA]</scope>
</reference>
<feature type="short sequence motif" description="GXSXG" evidence="3">
    <location>
        <begin position="50"/>
        <end position="54"/>
    </location>
</feature>
<name>A0A1J1LH94_9CYAN</name>
<evidence type="ECO:0000313" key="5">
    <source>
        <dbReference type="EMBL" id="CUR30953.1"/>
    </source>
</evidence>
<dbReference type="Proteomes" id="UP000184315">
    <property type="component" value="Unassembled WGS sequence"/>
</dbReference>
<sequence length="372" mass="42231">MFNKPRRILSFDGGGIRGLLTATMLEEVEDKLKAINPDKPLKDYFDIIAGTSSGSIIALAVAQGKSAREIRNFFKGDGDRIFPDFKSSLIDLIKRFTEQDFDFNLFNLCNIFDKDNKEIDKIMSQPFYDDQGLEEVLKEKFSDQLFGELKPLVIVPSYDVYNRQATVFKNRDDRYKNLAIWQVCKASCSAPTVFPAHIINNDQFFYELKKDAKEAKILDKSSNLDIPNEGLPFVDGGFVANNPVLCAMAECQKNFKTLPDLVVSFGAGTGFKRISVQQAQGWGAFNWANLTRSIPLMDVFTDGSSDATDYITKQLLKQETDYVRFQPILVEKDVITFSADAKNMMDLEEFADNYITTKEYRDKVQKVVEELT</sequence>
<gene>
    <name evidence="5" type="ORF">PL9214290544</name>
</gene>
<protein>
    <submittedName>
        <fullName evidence="5">Putative Patatin</fullName>
    </submittedName>
</protein>
<dbReference type="GO" id="GO:0016042">
    <property type="term" value="P:lipid catabolic process"/>
    <property type="evidence" value="ECO:0007669"/>
    <property type="project" value="UniProtKB-UniRule"/>
</dbReference>
<dbReference type="OrthoDB" id="9807112at2"/>
<dbReference type="EMBL" id="CZDF01000132">
    <property type="protein sequence ID" value="CUR30953.1"/>
    <property type="molecule type" value="Genomic_DNA"/>
</dbReference>
<evidence type="ECO:0000313" key="6">
    <source>
        <dbReference type="Proteomes" id="UP000184315"/>
    </source>
</evidence>
<comment type="similarity">
    <text evidence="1">Belongs to the patatin family.</text>
</comment>
<feature type="active site" description="Nucleophile" evidence="3">
    <location>
        <position position="52"/>
    </location>
</feature>
<dbReference type="RefSeq" id="WP_072717894.1">
    <property type="nucleotide sequence ID" value="NZ_LN889782.1"/>
</dbReference>
<feature type="short sequence motif" description="GXGXXG" evidence="3">
    <location>
        <begin position="13"/>
        <end position="18"/>
    </location>
</feature>
<dbReference type="PROSITE" id="PS51635">
    <property type="entry name" value="PNPLA"/>
    <property type="match status" value="1"/>
</dbReference>
<feature type="domain" description="PNPLA" evidence="4">
    <location>
        <begin position="9"/>
        <end position="248"/>
    </location>
</feature>
<dbReference type="SUPFAM" id="SSF52151">
    <property type="entry name" value="FabD/lysophospholipase-like"/>
    <property type="match status" value="1"/>
</dbReference>
<proteinExistence type="inferred from homology"/>
<dbReference type="GO" id="GO:0004620">
    <property type="term" value="F:phospholipase activity"/>
    <property type="evidence" value="ECO:0007669"/>
    <property type="project" value="TreeGrafter"/>
</dbReference>
<feature type="active site" description="Proton acceptor" evidence="3">
    <location>
        <position position="235"/>
    </location>
</feature>
<dbReference type="PANTHER" id="PTHR32176:SF92">
    <property type="entry name" value="XYLOSE ISOMERASE"/>
    <property type="match status" value="1"/>
</dbReference>
<keyword evidence="3" id="KW-0378">Hydrolase</keyword>
<keyword evidence="3" id="KW-0442">Lipid degradation</keyword>
<dbReference type="InterPro" id="IPR016035">
    <property type="entry name" value="Acyl_Trfase/lysoPLipase"/>
</dbReference>
<dbReference type="AlphaFoldDB" id="A0A1J1LH94"/>
<dbReference type="Gene3D" id="3.40.1090.10">
    <property type="entry name" value="Cytosolic phospholipase A2 catalytic domain"/>
    <property type="match status" value="1"/>
</dbReference>
<dbReference type="GO" id="GO:0047372">
    <property type="term" value="F:monoacylglycerol lipase activity"/>
    <property type="evidence" value="ECO:0007669"/>
    <property type="project" value="TreeGrafter"/>
</dbReference>
<dbReference type="CDD" id="cd07199">
    <property type="entry name" value="Pat17_PNPLA8_PNPLA9_like"/>
    <property type="match status" value="1"/>
</dbReference>
<dbReference type="Pfam" id="PF01734">
    <property type="entry name" value="Patatin"/>
    <property type="match status" value="1"/>
</dbReference>
<evidence type="ECO:0000256" key="2">
    <source>
        <dbReference type="ARBA" id="ARBA00023098"/>
    </source>
</evidence>
<dbReference type="InterPro" id="IPR002641">
    <property type="entry name" value="PNPLA_dom"/>
</dbReference>
<dbReference type="PANTHER" id="PTHR32176">
    <property type="entry name" value="XYLOSE ISOMERASE"/>
    <property type="match status" value="1"/>
</dbReference>
<organism evidence="5 6">
    <name type="scientific">Planktothrix tepida PCC 9214</name>
    <dbReference type="NCBI Taxonomy" id="671072"/>
    <lineage>
        <taxon>Bacteria</taxon>
        <taxon>Bacillati</taxon>
        <taxon>Cyanobacteriota</taxon>
        <taxon>Cyanophyceae</taxon>
        <taxon>Oscillatoriophycideae</taxon>
        <taxon>Oscillatoriales</taxon>
        <taxon>Microcoleaceae</taxon>
        <taxon>Planktothrix</taxon>
    </lineage>
</organism>
<accession>A0A1J1LH94</accession>
<feature type="short sequence motif" description="DGA/G" evidence="3">
    <location>
        <begin position="235"/>
        <end position="237"/>
    </location>
</feature>
<keyword evidence="6" id="KW-1185">Reference proteome</keyword>
<dbReference type="STRING" id="671072.PL9214290544"/>